<dbReference type="PANTHER" id="PTHR11362:SF82">
    <property type="entry name" value="PHOSPHATIDYLETHANOLAMINE-BINDING PROTEIN 4"/>
    <property type="match status" value="1"/>
</dbReference>
<dbReference type="InterPro" id="IPR001858">
    <property type="entry name" value="Phosphatidylethanolamine-bd_CS"/>
</dbReference>
<dbReference type="PANTHER" id="PTHR11362">
    <property type="entry name" value="PHOSPHATIDYLETHANOLAMINE-BINDING PROTEIN"/>
    <property type="match status" value="1"/>
</dbReference>
<dbReference type="Proteomes" id="UP000037069">
    <property type="component" value="Unassembled WGS sequence"/>
</dbReference>
<comment type="similarity">
    <text evidence="1">Belongs to the phosphatidylethanolamine-binding protein family.</text>
</comment>
<dbReference type="CDD" id="cd00866">
    <property type="entry name" value="PEBP_euk"/>
    <property type="match status" value="2"/>
</dbReference>
<proteinExistence type="inferred from homology"/>
<dbReference type="OrthoDB" id="2506647at2759"/>
<dbReference type="AlphaFoldDB" id="A0A0L0CJD3"/>
<evidence type="ECO:0000256" key="1">
    <source>
        <dbReference type="ARBA" id="ARBA00007091"/>
    </source>
</evidence>
<evidence type="ECO:0000313" key="3">
    <source>
        <dbReference type="Proteomes" id="UP000037069"/>
    </source>
</evidence>
<dbReference type="PROSITE" id="PS01220">
    <property type="entry name" value="PBP"/>
    <property type="match status" value="1"/>
</dbReference>
<evidence type="ECO:0000313" key="2">
    <source>
        <dbReference type="EMBL" id="KNC31589.1"/>
    </source>
</evidence>
<accession>A0A0L0CJD3</accession>
<dbReference type="InterPro" id="IPR035810">
    <property type="entry name" value="PEBP_euk"/>
</dbReference>
<reference evidence="2 3" key="1">
    <citation type="journal article" date="2015" name="Nat. Commun.">
        <title>Lucilia cuprina genome unlocks parasitic fly biology to underpin future interventions.</title>
        <authorList>
            <person name="Anstead C.A."/>
            <person name="Korhonen P.K."/>
            <person name="Young N.D."/>
            <person name="Hall R.S."/>
            <person name="Jex A.R."/>
            <person name="Murali S.C."/>
            <person name="Hughes D.S."/>
            <person name="Lee S.F."/>
            <person name="Perry T."/>
            <person name="Stroehlein A.J."/>
            <person name="Ansell B.R."/>
            <person name="Breugelmans B."/>
            <person name="Hofmann A."/>
            <person name="Qu J."/>
            <person name="Dugan S."/>
            <person name="Lee S.L."/>
            <person name="Chao H."/>
            <person name="Dinh H."/>
            <person name="Han Y."/>
            <person name="Doddapaneni H.V."/>
            <person name="Worley K.C."/>
            <person name="Muzny D.M."/>
            <person name="Ioannidis P."/>
            <person name="Waterhouse R.M."/>
            <person name="Zdobnov E.M."/>
            <person name="James P.J."/>
            <person name="Bagnall N.H."/>
            <person name="Kotze A.C."/>
            <person name="Gibbs R.A."/>
            <person name="Richards S."/>
            <person name="Batterham P."/>
            <person name="Gasser R.B."/>
        </authorList>
    </citation>
    <scope>NUCLEOTIDE SEQUENCE [LARGE SCALE GENOMIC DNA]</scope>
    <source>
        <strain evidence="2 3">LS</strain>
        <tissue evidence="2">Full body</tissue>
    </source>
</reference>
<gene>
    <name evidence="2" type="ORF">FF38_12800</name>
</gene>
<comment type="caution">
    <text evidence="2">The sequence shown here is derived from an EMBL/GenBank/DDBJ whole genome shotgun (WGS) entry which is preliminary data.</text>
</comment>
<name>A0A0L0CJD3_LUCCU</name>
<dbReference type="Gene3D" id="3.90.280.10">
    <property type="entry name" value="PEBP-like"/>
    <property type="match status" value="2"/>
</dbReference>
<dbReference type="OMA" id="DEYKFNS"/>
<dbReference type="Pfam" id="PF01161">
    <property type="entry name" value="PBP"/>
    <property type="match status" value="2"/>
</dbReference>
<organism evidence="2 3">
    <name type="scientific">Lucilia cuprina</name>
    <name type="common">Green bottle fly</name>
    <name type="synonym">Australian sheep blowfly</name>
    <dbReference type="NCBI Taxonomy" id="7375"/>
    <lineage>
        <taxon>Eukaryota</taxon>
        <taxon>Metazoa</taxon>
        <taxon>Ecdysozoa</taxon>
        <taxon>Arthropoda</taxon>
        <taxon>Hexapoda</taxon>
        <taxon>Insecta</taxon>
        <taxon>Pterygota</taxon>
        <taxon>Neoptera</taxon>
        <taxon>Endopterygota</taxon>
        <taxon>Diptera</taxon>
        <taxon>Brachycera</taxon>
        <taxon>Muscomorpha</taxon>
        <taxon>Oestroidea</taxon>
        <taxon>Calliphoridae</taxon>
        <taxon>Luciliinae</taxon>
        <taxon>Lucilia</taxon>
    </lineage>
</organism>
<sequence length="309" mass="34651">MDADGIIPDIIDTKPEAAVHVTYSDGVKVSLGKELQPKQVKDQPEVTWDAEEGSLYTLLMVDPDAPSRAEPKYREALHWLVINIPGNKVSEGQVVAEYIGSGPPEGTGLHRYVFLVFKQAGKISTDKLIPKTSLEGRLNVKTRDYIAKYNLGNPVAGGLKVNMGNELQPKQVKDQPQLKWNAEQGSLYTLLMTDLDPPSRKEPTLREVLHWLVVNIPGNRISEGQVLAEYMSSGPEEGTDLHRYVFLIFKQVEKITTDIFIPKGSFEGRFNVKTRDIIAKYNLGNPIAGNYYLCQYDDYVPILQTTYKK</sequence>
<dbReference type="EMBL" id="JRES01000409">
    <property type="protein sequence ID" value="KNC31589.1"/>
    <property type="molecule type" value="Genomic_DNA"/>
</dbReference>
<dbReference type="SUPFAM" id="SSF49777">
    <property type="entry name" value="PEBP-like"/>
    <property type="match status" value="2"/>
</dbReference>
<dbReference type="InterPro" id="IPR036610">
    <property type="entry name" value="PEBP-like_sf"/>
</dbReference>
<keyword evidence="3" id="KW-1185">Reference proteome</keyword>
<dbReference type="InterPro" id="IPR008914">
    <property type="entry name" value="PEBP"/>
</dbReference>
<evidence type="ECO:0008006" key="4">
    <source>
        <dbReference type="Google" id="ProtNLM"/>
    </source>
</evidence>
<dbReference type="STRING" id="7375.A0A0L0CJD3"/>
<protein>
    <recommendedName>
        <fullName evidence="4">OV-16 antigen</fullName>
    </recommendedName>
</protein>